<dbReference type="RefSeq" id="WP_014512280.1">
    <property type="nucleotide sequence ID" value="NC_017275.1"/>
</dbReference>
<dbReference type="KEGG" id="sih:SiH_0760"/>
<dbReference type="Gene3D" id="1.10.10.10">
    <property type="entry name" value="Winged helix-like DNA-binding domain superfamily/Winged helix DNA-binding domain"/>
    <property type="match status" value="1"/>
</dbReference>
<dbReference type="GeneID" id="15297101"/>
<dbReference type="Pfam" id="PF22662">
    <property type="entry name" value="Csa3_N"/>
    <property type="match status" value="1"/>
</dbReference>
<name>F0NNS9_SACI0</name>
<evidence type="ECO:0000313" key="3">
    <source>
        <dbReference type="Proteomes" id="UP000006395"/>
    </source>
</evidence>
<dbReference type="NCBIfam" id="TIGR01884">
    <property type="entry name" value="cas_HTH"/>
    <property type="match status" value="1"/>
</dbReference>
<reference evidence="2 3" key="1">
    <citation type="journal article" date="2011" name="J. Bacteriol.">
        <title>Genome analyses of icelandic strains of Sulfolobus islandicus, model organisms for genetic and virus-host interaction studies.</title>
        <authorList>
            <person name="Guo L."/>
            <person name="Brugger K."/>
            <person name="Liu C."/>
            <person name="Shah S.A."/>
            <person name="Zheng H."/>
            <person name="Zhu Y."/>
            <person name="Wang S."/>
            <person name="Lillestol R.K."/>
            <person name="Chen L."/>
            <person name="Frank J."/>
            <person name="Prangishvili D."/>
            <person name="Paulin L."/>
            <person name="She Q."/>
            <person name="Huang L."/>
            <person name="Garrett R.A."/>
        </authorList>
    </citation>
    <scope>NUCLEOTIDE SEQUENCE [LARGE SCALE GENOMIC DNA]</scope>
    <source>
        <strain evidence="2 3">HVE10/4</strain>
    </source>
</reference>
<keyword evidence="2" id="KW-0238">DNA-binding</keyword>
<proteinExistence type="predicted"/>
<dbReference type="InterPro" id="IPR054588">
    <property type="entry name" value="Csa3_N"/>
</dbReference>
<gene>
    <name evidence="2" type="ordered locus">SiH_0760</name>
</gene>
<organism evidence="2 3">
    <name type="scientific">Saccharolobus islandicus (strain HVE10/4)</name>
    <name type="common">Sulfolobus islandicus</name>
    <dbReference type="NCBI Taxonomy" id="930943"/>
    <lineage>
        <taxon>Archaea</taxon>
        <taxon>Thermoproteota</taxon>
        <taxon>Thermoprotei</taxon>
        <taxon>Sulfolobales</taxon>
        <taxon>Sulfolobaceae</taxon>
        <taxon>Saccharolobus</taxon>
    </lineage>
</organism>
<feature type="domain" description="Csa3 N-terminal" evidence="1">
    <location>
        <begin position="3"/>
        <end position="111"/>
    </location>
</feature>
<dbReference type="EMBL" id="CP002426">
    <property type="protein sequence ID" value="ADX82115.1"/>
    <property type="molecule type" value="Genomic_DNA"/>
</dbReference>
<accession>F0NNS9</accession>
<dbReference type="AlphaFoldDB" id="F0NNS9"/>
<dbReference type="InterPro" id="IPR036388">
    <property type="entry name" value="WH-like_DNA-bd_sf"/>
</dbReference>
<dbReference type="Proteomes" id="UP000006395">
    <property type="component" value="Chromosome"/>
</dbReference>
<dbReference type="HOGENOM" id="CLU_107894_2_0_2"/>
<sequence>MTSIVFNIGFSSEYVIKALTYRGVQGVNKVLLVTALAKDELSKKRNEDAINAILNYLNVVGIKNVKVLSVDVDTTFNKILLQLSEELGKIDDDIEFYLIGGMRILLLSLYYIAQILCKIKKVKVIAFDESMRTSYELLLSIPKIPTTPSQMELLKALSRRQSVAEISKNLNKSESTIIKQIESLGELIDCEKSGKTRECETAILGKVILNLIRGD</sequence>
<keyword evidence="3" id="KW-1185">Reference proteome</keyword>
<dbReference type="InterPro" id="IPR010163">
    <property type="entry name" value="Csa3"/>
</dbReference>
<protein>
    <submittedName>
        <fullName evidence="2">CRISPR-associated, Csa3, DNA-binding protein</fullName>
    </submittedName>
</protein>
<evidence type="ECO:0000259" key="1">
    <source>
        <dbReference type="Pfam" id="PF22662"/>
    </source>
</evidence>
<dbReference type="Gene3D" id="3.40.50.11700">
    <property type="match status" value="1"/>
</dbReference>
<dbReference type="SMR" id="F0NNS9"/>
<evidence type="ECO:0000313" key="2">
    <source>
        <dbReference type="EMBL" id="ADX82115.1"/>
    </source>
</evidence>
<dbReference type="GO" id="GO:0003677">
    <property type="term" value="F:DNA binding"/>
    <property type="evidence" value="ECO:0007669"/>
    <property type="project" value="UniProtKB-KW"/>
</dbReference>